<dbReference type="InterPro" id="IPR053137">
    <property type="entry name" value="NLR-like"/>
</dbReference>
<keyword evidence="4" id="KW-1185">Reference proteome</keyword>
<dbReference type="SMART" id="SM00255">
    <property type="entry name" value="TIR"/>
    <property type="match status" value="1"/>
</dbReference>
<dbReference type="InterPro" id="IPR027417">
    <property type="entry name" value="P-loop_NTPase"/>
</dbReference>
<dbReference type="InterPro" id="IPR035897">
    <property type="entry name" value="Toll_tir_struct_dom_sf"/>
</dbReference>
<dbReference type="InterPro" id="IPR047738">
    <property type="entry name" value="SAV_2336-like_N"/>
</dbReference>
<dbReference type="InterPro" id="IPR011990">
    <property type="entry name" value="TPR-like_helical_dom_sf"/>
</dbReference>
<dbReference type="Gene3D" id="3.40.50.300">
    <property type="entry name" value="P-loop containing nucleotide triphosphate hydrolases"/>
    <property type="match status" value="1"/>
</dbReference>
<feature type="non-terminal residue" evidence="3">
    <location>
        <position position="1184"/>
    </location>
</feature>
<gene>
    <name evidence="3" type="primary">fxsT</name>
    <name evidence="3" type="ORF">ACFQ3T_00045</name>
</gene>
<dbReference type="SUPFAM" id="SSF52200">
    <property type="entry name" value="Toll/Interleukin receptor TIR domain"/>
    <property type="match status" value="1"/>
</dbReference>
<dbReference type="PANTHER" id="PTHR46082">
    <property type="entry name" value="ATP/GTP-BINDING PROTEIN-RELATED"/>
    <property type="match status" value="1"/>
</dbReference>
<feature type="compositionally biased region" description="Basic and acidic residues" evidence="1">
    <location>
        <begin position="69"/>
        <end position="79"/>
    </location>
</feature>
<dbReference type="Pfam" id="PF00931">
    <property type="entry name" value="NB-ARC"/>
    <property type="match status" value="1"/>
</dbReference>
<comment type="caution">
    <text evidence="3">The sequence shown here is derived from an EMBL/GenBank/DDBJ whole genome shotgun (WGS) entry which is preliminary data.</text>
</comment>
<dbReference type="PROSITE" id="PS50104">
    <property type="entry name" value="TIR"/>
    <property type="match status" value="1"/>
</dbReference>
<evidence type="ECO:0000313" key="3">
    <source>
        <dbReference type="EMBL" id="MFD1145508.1"/>
    </source>
</evidence>
<sequence>MADPLRRVLTAIGKVYPDVDVLAVADALWLGSTAGNAAGSHGAPVGVSNTSPTKQEEPSGIPARATRTGRLDQRETATPEVHERLATSTDVLPGREVTVAPARPLANSLAFGRAFHPFTRPWLRGTRSVLDIEATVDAYASSGILTPVMTPEPERWFDVVVIRDTTASMAVWREEIISLTALVRGMGAFRSTHNWKLNPSTSTVTDDRGVQVEHPSGRVAVPGGRRLVLLISDFASPGWRSARVWELVHALGSTTPTLLVNPLPPHLWAHSGLDHPSVRVLADTPGVRNTALKYHLPLWLRALEPETDWLPIPVVGFTAPGFARWAKALMRGDPEGCGAVLLNLEWLELEVDEDATETPIVELVDAFLHTASPPAARLAVLCSPLERFSLPLLNLIRQASVAEADLTDVAEFLVSGLLETEHPDPDHPVMSFRPEAAARLRTHLTYHDAWRTFDALTRHIAASTPTNRATGSSSLSASAVDPTADTLVPAEPHPFAAAAAGLRHILTRNSRTFDNTRDTRSAPEHPDRAATAWDLFISYTQDDRQWAEWIAWELEEAGHRVLIQAWDIVPGSNWVATMQEGVQQAECTIAVLSSAYTLSTYGAAEWEAAWRDAPLGKNRKLLVLRVEDCDRPGLLGSAVSEDLFDIPAREARARLLRVVQGATERRLKPGTAPGFPDRTRAVVRQPRFPGALPEVWNVPARNPNFTGRGGALARLRQAMRSPGALTVHSLRGLGGVGKSQLVIEYVHRFAADFDLVWWIPAQQPALIPDHLAGLGAALGLDADADPETTAAGVLAELRGRRRWLLVFDNAEDAADLRPYMPSGDGRVLVTTRRQGFRSLGPVLDVDVLDRAESVALLRRRVPGVTDDTAGALAEWLGDLPLALEQASAYLEATDLPVAAYLDLLRTRTAEMFGRGRVAGREETLATLWDLSLTALDGQDRAAVQLLDLLAWMAPEPVPLDLFTAHPQALPAPLAEAAADPYGFAETVGTLVGWFLARRSDDEVTIAHRLLQHSLRARTAPTASTQDSMSPASVVQELLAADLPGEIVTAPENWPRWRALLPHVLAVYENTTTIPSTTGHTVWLLDRAATYLQTHGAPSQALSLFERALAIDEAVYGPDHPEVATRLNNLGHVLSDLGRPGDAQPLLERALAITEAAYGPDHPEVATRLNNLGHVLSDLGRPGDA</sequence>
<evidence type="ECO:0000256" key="1">
    <source>
        <dbReference type="SAM" id="MobiDB-lite"/>
    </source>
</evidence>
<evidence type="ECO:0000313" key="4">
    <source>
        <dbReference type="Proteomes" id="UP001597168"/>
    </source>
</evidence>
<organism evidence="3 4">
    <name type="scientific">Saccharothrix hoggarensis</name>
    <dbReference type="NCBI Taxonomy" id="913853"/>
    <lineage>
        <taxon>Bacteria</taxon>
        <taxon>Bacillati</taxon>
        <taxon>Actinomycetota</taxon>
        <taxon>Actinomycetes</taxon>
        <taxon>Pseudonocardiales</taxon>
        <taxon>Pseudonocardiaceae</taxon>
        <taxon>Saccharothrix</taxon>
    </lineage>
</organism>
<dbReference type="Gene3D" id="3.40.50.10140">
    <property type="entry name" value="Toll/interleukin-1 receptor homology (TIR) domain"/>
    <property type="match status" value="1"/>
</dbReference>
<proteinExistence type="predicted"/>
<dbReference type="EMBL" id="JBHTLK010000001">
    <property type="protein sequence ID" value="MFD1145508.1"/>
    <property type="molecule type" value="Genomic_DNA"/>
</dbReference>
<dbReference type="PANTHER" id="PTHR46082:SF6">
    <property type="entry name" value="AAA+ ATPASE DOMAIN-CONTAINING PROTEIN-RELATED"/>
    <property type="match status" value="1"/>
</dbReference>
<reference evidence="4" key="1">
    <citation type="journal article" date="2019" name="Int. J. Syst. Evol. Microbiol.">
        <title>The Global Catalogue of Microorganisms (GCM) 10K type strain sequencing project: providing services to taxonomists for standard genome sequencing and annotation.</title>
        <authorList>
            <consortium name="The Broad Institute Genomics Platform"/>
            <consortium name="The Broad Institute Genome Sequencing Center for Infectious Disease"/>
            <person name="Wu L."/>
            <person name="Ma J."/>
        </authorList>
    </citation>
    <scope>NUCLEOTIDE SEQUENCE [LARGE SCALE GENOMIC DNA]</scope>
    <source>
        <strain evidence="4">CCUG 60214</strain>
    </source>
</reference>
<dbReference type="Gene3D" id="1.25.40.10">
    <property type="entry name" value="Tetratricopeptide repeat domain"/>
    <property type="match status" value="1"/>
</dbReference>
<evidence type="ECO:0000259" key="2">
    <source>
        <dbReference type="PROSITE" id="PS50104"/>
    </source>
</evidence>
<dbReference type="InterPro" id="IPR002182">
    <property type="entry name" value="NB-ARC"/>
</dbReference>
<feature type="domain" description="TIR" evidence="2">
    <location>
        <begin position="531"/>
        <end position="663"/>
    </location>
</feature>
<dbReference type="Pfam" id="PF13424">
    <property type="entry name" value="TPR_12"/>
    <property type="match status" value="1"/>
</dbReference>
<dbReference type="NCBIfam" id="NF041121">
    <property type="entry name" value="SAV_2336_NTERM"/>
    <property type="match status" value="1"/>
</dbReference>
<dbReference type="Proteomes" id="UP001597168">
    <property type="component" value="Unassembled WGS sequence"/>
</dbReference>
<dbReference type="RefSeq" id="WP_380718295.1">
    <property type="nucleotide sequence ID" value="NZ_JBHTLK010000001.1"/>
</dbReference>
<name>A0ABW3QCH2_9PSEU</name>
<dbReference type="InterPro" id="IPR000157">
    <property type="entry name" value="TIR_dom"/>
</dbReference>
<protein>
    <submittedName>
        <fullName evidence="3">FxSxx-COOH system tetratricopeptide repeat protein</fullName>
    </submittedName>
</protein>
<accession>A0ABW3QCH2</accession>
<dbReference type="SUPFAM" id="SSF52540">
    <property type="entry name" value="P-loop containing nucleoside triphosphate hydrolases"/>
    <property type="match status" value="1"/>
</dbReference>
<feature type="region of interest" description="Disordered" evidence="1">
    <location>
        <begin position="39"/>
        <end position="79"/>
    </location>
</feature>
<dbReference type="SUPFAM" id="SSF48452">
    <property type="entry name" value="TPR-like"/>
    <property type="match status" value="1"/>
</dbReference>
<dbReference type="Pfam" id="PF13676">
    <property type="entry name" value="TIR_2"/>
    <property type="match status" value="1"/>
</dbReference>
<dbReference type="NCBIfam" id="NF040586">
    <property type="entry name" value="FxSxx_TPR"/>
    <property type="match status" value="1"/>
</dbReference>